<reference evidence="2" key="1">
    <citation type="submission" date="2023-03" db="EMBL/GenBank/DDBJ databases">
        <title>Massive genome expansion in bonnet fungi (Mycena s.s.) driven by repeated elements and novel gene families across ecological guilds.</title>
        <authorList>
            <consortium name="Lawrence Berkeley National Laboratory"/>
            <person name="Harder C.B."/>
            <person name="Miyauchi S."/>
            <person name="Viragh M."/>
            <person name="Kuo A."/>
            <person name="Thoen E."/>
            <person name="Andreopoulos B."/>
            <person name="Lu D."/>
            <person name="Skrede I."/>
            <person name="Drula E."/>
            <person name="Henrissat B."/>
            <person name="Morin E."/>
            <person name="Kohler A."/>
            <person name="Barry K."/>
            <person name="LaButti K."/>
            <person name="Morin E."/>
            <person name="Salamov A."/>
            <person name="Lipzen A."/>
            <person name="Mereny Z."/>
            <person name="Hegedus B."/>
            <person name="Baldrian P."/>
            <person name="Stursova M."/>
            <person name="Weitz H."/>
            <person name="Taylor A."/>
            <person name="Grigoriev I.V."/>
            <person name="Nagy L.G."/>
            <person name="Martin F."/>
            <person name="Kauserud H."/>
        </authorList>
    </citation>
    <scope>NUCLEOTIDE SEQUENCE</scope>
    <source>
        <strain evidence="2">CBHHK200</strain>
    </source>
</reference>
<keyword evidence="1" id="KW-0732">Signal</keyword>
<name>A0AAD6SWS3_9AGAR</name>
<comment type="caution">
    <text evidence="2">The sequence shown here is derived from an EMBL/GenBank/DDBJ whole genome shotgun (WGS) entry which is preliminary data.</text>
</comment>
<dbReference type="EMBL" id="JARJCM010000050">
    <property type="protein sequence ID" value="KAJ7035491.1"/>
    <property type="molecule type" value="Genomic_DNA"/>
</dbReference>
<accession>A0AAD6SWS3</accession>
<gene>
    <name evidence="2" type="ORF">C8F04DRAFT_530881</name>
</gene>
<evidence type="ECO:0000313" key="2">
    <source>
        <dbReference type="EMBL" id="KAJ7035491.1"/>
    </source>
</evidence>
<dbReference type="Proteomes" id="UP001218188">
    <property type="component" value="Unassembled WGS sequence"/>
</dbReference>
<evidence type="ECO:0000313" key="3">
    <source>
        <dbReference type="Proteomes" id="UP001218188"/>
    </source>
</evidence>
<feature type="signal peptide" evidence="1">
    <location>
        <begin position="1"/>
        <end position="15"/>
    </location>
</feature>
<organism evidence="2 3">
    <name type="scientific">Mycena alexandri</name>
    <dbReference type="NCBI Taxonomy" id="1745969"/>
    <lineage>
        <taxon>Eukaryota</taxon>
        <taxon>Fungi</taxon>
        <taxon>Dikarya</taxon>
        <taxon>Basidiomycota</taxon>
        <taxon>Agaricomycotina</taxon>
        <taxon>Agaricomycetes</taxon>
        <taxon>Agaricomycetidae</taxon>
        <taxon>Agaricales</taxon>
        <taxon>Marasmiineae</taxon>
        <taxon>Mycenaceae</taxon>
        <taxon>Mycena</taxon>
    </lineage>
</organism>
<dbReference type="AlphaFoldDB" id="A0AAD6SWS3"/>
<sequence>MRFALLSLFVSAVVCFTVPTNQPAGVYMVTYNADGTETHSLLSLTETNVTVPAATARSVSPSAKFGASKRQIGGGTNAIFCGGYELNHGDTDAAYNALGQQCGGGASVLGGRDFYSIAGCTVAYFCNYRGTADTCFQYEWVNVIQNAITPTCGSYWAGWDQFNSQARQNQYGYENLCGAGNNYCGRGTNGR</sequence>
<keyword evidence="3" id="KW-1185">Reference proteome</keyword>
<evidence type="ECO:0000256" key="1">
    <source>
        <dbReference type="SAM" id="SignalP"/>
    </source>
</evidence>
<protein>
    <submittedName>
        <fullName evidence="2">Uncharacterized protein</fullName>
    </submittedName>
</protein>
<proteinExistence type="predicted"/>
<feature type="chain" id="PRO_5042165882" evidence="1">
    <location>
        <begin position="16"/>
        <end position="191"/>
    </location>
</feature>